<name>A0A502EKN6_9FLAO</name>
<dbReference type="EMBL" id="RCZH01000013">
    <property type="protein sequence ID" value="TPG37542.1"/>
    <property type="molecule type" value="Genomic_DNA"/>
</dbReference>
<comment type="similarity">
    <text evidence="2">Belongs to the NAD(P)-dependent epimerase/dehydratase family. Dihydroflavonol-4-reductase subfamily.</text>
</comment>
<reference evidence="4 5" key="1">
    <citation type="journal article" date="2019" name="Environ. Microbiol.">
        <title>Species interactions and distinct microbial communities in high Arctic permafrost affected cryosols are associated with the CH4 and CO2 gas fluxes.</title>
        <authorList>
            <person name="Altshuler I."/>
            <person name="Hamel J."/>
            <person name="Turney S."/>
            <person name="Magnuson E."/>
            <person name="Levesque R."/>
            <person name="Greer C."/>
            <person name="Whyte L.G."/>
        </authorList>
    </citation>
    <scope>NUCLEOTIDE SEQUENCE [LARGE SCALE GENOMIC DNA]</scope>
    <source>
        <strain evidence="4 5">42</strain>
    </source>
</reference>
<dbReference type="Proteomes" id="UP000319700">
    <property type="component" value="Unassembled WGS sequence"/>
</dbReference>
<evidence type="ECO:0000313" key="5">
    <source>
        <dbReference type="Proteomes" id="UP000319700"/>
    </source>
</evidence>
<organism evidence="4 5">
    <name type="scientific">Flavobacterium pectinovorum</name>
    <dbReference type="NCBI Taxonomy" id="29533"/>
    <lineage>
        <taxon>Bacteria</taxon>
        <taxon>Pseudomonadati</taxon>
        <taxon>Bacteroidota</taxon>
        <taxon>Flavobacteriia</taxon>
        <taxon>Flavobacteriales</taxon>
        <taxon>Flavobacteriaceae</taxon>
        <taxon>Flavobacterium</taxon>
    </lineage>
</organism>
<evidence type="ECO:0000259" key="3">
    <source>
        <dbReference type="Pfam" id="PF01370"/>
    </source>
</evidence>
<dbReference type="InterPro" id="IPR036291">
    <property type="entry name" value="NAD(P)-bd_dom_sf"/>
</dbReference>
<gene>
    <name evidence="4" type="ORF">EAH81_18800</name>
</gene>
<evidence type="ECO:0000256" key="2">
    <source>
        <dbReference type="ARBA" id="ARBA00023445"/>
    </source>
</evidence>
<dbReference type="AlphaFoldDB" id="A0A502EKN6"/>
<dbReference type="GO" id="GO:0016616">
    <property type="term" value="F:oxidoreductase activity, acting on the CH-OH group of donors, NAD or NADP as acceptor"/>
    <property type="evidence" value="ECO:0007669"/>
    <property type="project" value="TreeGrafter"/>
</dbReference>
<dbReference type="Gene3D" id="3.40.50.720">
    <property type="entry name" value="NAD(P)-binding Rossmann-like Domain"/>
    <property type="match status" value="1"/>
</dbReference>
<dbReference type="Pfam" id="PF01370">
    <property type="entry name" value="Epimerase"/>
    <property type="match status" value="1"/>
</dbReference>
<proteinExistence type="inferred from homology"/>
<dbReference type="FunFam" id="3.40.50.720:FF:000336">
    <property type="entry name" value="Aldehyde reductase"/>
    <property type="match status" value="1"/>
</dbReference>
<feature type="domain" description="NAD-dependent epimerase/dehydratase" evidence="3">
    <location>
        <begin position="10"/>
        <end position="248"/>
    </location>
</feature>
<dbReference type="CDD" id="cd05227">
    <property type="entry name" value="AR_SDR_e"/>
    <property type="match status" value="1"/>
</dbReference>
<accession>A0A502EKN6</accession>
<dbReference type="InterPro" id="IPR001509">
    <property type="entry name" value="Epimerase_deHydtase"/>
</dbReference>
<dbReference type="SUPFAM" id="SSF51735">
    <property type="entry name" value="NAD(P)-binding Rossmann-fold domains"/>
    <property type="match status" value="1"/>
</dbReference>
<evidence type="ECO:0000313" key="4">
    <source>
        <dbReference type="EMBL" id="TPG37542.1"/>
    </source>
</evidence>
<dbReference type="OrthoDB" id="9778052at2"/>
<keyword evidence="5" id="KW-1185">Reference proteome</keyword>
<keyword evidence="1" id="KW-0560">Oxidoreductase</keyword>
<dbReference type="PANTHER" id="PTHR10366:SF564">
    <property type="entry name" value="STEROL-4-ALPHA-CARBOXYLATE 3-DEHYDROGENASE, DECARBOXYLATING"/>
    <property type="match status" value="1"/>
</dbReference>
<dbReference type="PANTHER" id="PTHR10366">
    <property type="entry name" value="NAD DEPENDENT EPIMERASE/DEHYDRATASE"/>
    <property type="match status" value="1"/>
</dbReference>
<protein>
    <submittedName>
        <fullName evidence="4">NAD-dependent epimerase/dehydratase family protein</fullName>
    </submittedName>
</protein>
<comment type="caution">
    <text evidence="4">The sequence shown here is derived from an EMBL/GenBank/DDBJ whole genome shotgun (WGS) entry which is preliminary data.</text>
</comment>
<evidence type="ECO:0000256" key="1">
    <source>
        <dbReference type="ARBA" id="ARBA00023002"/>
    </source>
</evidence>
<sequence>MTNSNKNKIVLVTGGSGFVGIHCILQLLEQGYTVKTTLRSMNRQEEVKDMLRVGGINSFENLSFIETNLSKDDNWSEAVKDCDYVLHVATPISLEVPKHENEVILPAVEGTLRVLKAAKEAGIKRVVLTSSFAAVGYSHNDPKTLITEESWTDPNDKTLSAYLKSKTLAEKAAWNYIANEGKGLELSVINPMGIFGPSLGPDLSSGFEVLKQMLDGSMKAIPKISFGIVDVRDVADLHLRAMTNPAANGERFLAFTGEIISLPQIAQFLKDNLGSKANNVSTIILPNWAVRIIALFNDKAKNIVPQLNRVKNASNQKAKTILDWKPRTSKEALLASAESLFQFGGVKI</sequence>
<dbReference type="InterPro" id="IPR050425">
    <property type="entry name" value="NAD(P)_dehydrat-like"/>
</dbReference>
<dbReference type="RefSeq" id="WP_140509902.1">
    <property type="nucleotide sequence ID" value="NZ_RCZH01000013.1"/>
</dbReference>